<organism evidence="2 3">
    <name type="scientific">Globodera rostochiensis</name>
    <name type="common">Golden nematode worm</name>
    <name type="synonym">Heterodera rostochiensis</name>
    <dbReference type="NCBI Taxonomy" id="31243"/>
    <lineage>
        <taxon>Eukaryota</taxon>
        <taxon>Metazoa</taxon>
        <taxon>Ecdysozoa</taxon>
        <taxon>Nematoda</taxon>
        <taxon>Chromadorea</taxon>
        <taxon>Rhabditida</taxon>
        <taxon>Tylenchina</taxon>
        <taxon>Tylenchomorpha</taxon>
        <taxon>Tylenchoidea</taxon>
        <taxon>Heteroderidae</taxon>
        <taxon>Heteroderinae</taxon>
        <taxon>Globodera</taxon>
    </lineage>
</organism>
<evidence type="ECO:0000313" key="3">
    <source>
        <dbReference type="WBParaSite" id="Gr19_v10_g7695.t1"/>
    </source>
</evidence>
<protein>
    <submittedName>
        <fullName evidence="3">Uncharacterized protein</fullName>
    </submittedName>
</protein>
<keyword evidence="2" id="KW-1185">Reference proteome</keyword>
<feature type="region of interest" description="Disordered" evidence="1">
    <location>
        <begin position="15"/>
        <end position="56"/>
    </location>
</feature>
<name>A0A914I685_GLORO</name>
<reference evidence="3" key="1">
    <citation type="submission" date="2022-11" db="UniProtKB">
        <authorList>
            <consortium name="WormBaseParasite"/>
        </authorList>
    </citation>
    <scope>IDENTIFICATION</scope>
</reference>
<sequence length="325" mass="36657">MFGFGRFNVLYDAENEVPQGKRGEGSNKQNGGFGHDGGNKLRRAKKEKKDDPKQRKVRSTIESALAFLEQQEGHDNKRNVASLDLSAIVCRINSYVLMLPAPGPEEGILFLKQGIDFSFCEQFVETIQYGADFFKGIVVKNFTVFETGFFNILFKHFAKTPFPQKVVPLLSFRLPLTLPWPQTNYLTEVPRHLEPKVLRKRDLLHQAKIECEVSDLPNFVPGSETWPGSGSEILDHGCFAFVGAPPSPSEPAEVLRATTQSLRTFDAHSSGTSARVMYKLRNEPTNTTFYVKMWYDPAMGIQRYENVEGITVRRETGATTVDERI</sequence>
<accession>A0A914I685</accession>
<evidence type="ECO:0000256" key="1">
    <source>
        <dbReference type="SAM" id="MobiDB-lite"/>
    </source>
</evidence>
<dbReference type="AlphaFoldDB" id="A0A914I685"/>
<evidence type="ECO:0000313" key="2">
    <source>
        <dbReference type="Proteomes" id="UP000887572"/>
    </source>
</evidence>
<dbReference type="WBParaSite" id="Gr19_v10_g7695.t1">
    <property type="protein sequence ID" value="Gr19_v10_g7695.t1"/>
    <property type="gene ID" value="Gr19_v10_g7695"/>
</dbReference>
<dbReference type="Proteomes" id="UP000887572">
    <property type="component" value="Unplaced"/>
</dbReference>
<proteinExistence type="predicted"/>